<dbReference type="CDD" id="cd14702">
    <property type="entry name" value="bZIP_plant_GBF1"/>
    <property type="match status" value="1"/>
</dbReference>
<dbReference type="GO" id="GO:0000976">
    <property type="term" value="F:transcription cis-regulatory region binding"/>
    <property type="evidence" value="ECO:0007669"/>
    <property type="project" value="UniProtKB-ARBA"/>
</dbReference>
<feature type="coiled-coil region" evidence="7">
    <location>
        <begin position="300"/>
        <end position="341"/>
    </location>
</feature>
<dbReference type="Gramene" id="ONK69827">
    <property type="protein sequence ID" value="ONK69827"/>
    <property type="gene ID" value="A4U43_C05F27150"/>
</dbReference>
<keyword evidence="7" id="KW-0175">Coiled coil</keyword>
<reference evidence="11" key="1">
    <citation type="journal article" date="2017" name="Nat. Commun.">
        <title>The asparagus genome sheds light on the origin and evolution of a young Y chromosome.</title>
        <authorList>
            <person name="Harkess A."/>
            <person name="Zhou J."/>
            <person name="Xu C."/>
            <person name="Bowers J.E."/>
            <person name="Van der Hulst R."/>
            <person name="Ayyampalayam S."/>
            <person name="Mercati F."/>
            <person name="Riccardi P."/>
            <person name="McKain M.R."/>
            <person name="Kakrana A."/>
            <person name="Tang H."/>
            <person name="Ray J."/>
            <person name="Groenendijk J."/>
            <person name="Arikit S."/>
            <person name="Mathioni S.M."/>
            <person name="Nakano M."/>
            <person name="Shan H."/>
            <person name="Telgmann-Rauber A."/>
            <person name="Kanno A."/>
            <person name="Yue Z."/>
            <person name="Chen H."/>
            <person name="Li W."/>
            <person name="Chen Y."/>
            <person name="Xu X."/>
            <person name="Zhang Y."/>
            <person name="Luo S."/>
            <person name="Chen H."/>
            <person name="Gao J."/>
            <person name="Mao Z."/>
            <person name="Pires J.C."/>
            <person name="Luo M."/>
            <person name="Kudrna D."/>
            <person name="Wing R.A."/>
            <person name="Meyers B.C."/>
            <person name="Yi K."/>
            <person name="Kong H."/>
            <person name="Lavrijsen P."/>
            <person name="Sunseri F."/>
            <person name="Falavigna A."/>
            <person name="Ye Y."/>
            <person name="Leebens-Mack J.H."/>
            <person name="Chen G."/>
        </authorList>
    </citation>
    <scope>NUCLEOTIDE SEQUENCE [LARGE SCALE GENOMIC DNA]</scope>
    <source>
        <strain evidence="11">cv. DH0086</strain>
    </source>
</reference>
<evidence type="ECO:0000256" key="5">
    <source>
        <dbReference type="ARBA" id="ARBA00023163"/>
    </source>
</evidence>
<evidence type="ECO:0000256" key="7">
    <source>
        <dbReference type="SAM" id="Coils"/>
    </source>
</evidence>
<dbReference type="InterPro" id="IPR012900">
    <property type="entry name" value="MFMR"/>
</dbReference>
<dbReference type="Pfam" id="PF00170">
    <property type="entry name" value="bZIP_1"/>
    <property type="match status" value="2"/>
</dbReference>
<feature type="region of interest" description="Disordered" evidence="8">
    <location>
        <begin position="1"/>
        <end position="21"/>
    </location>
</feature>
<gene>
    <name evidence="10" type="ORF">A4U43_C05F27150</name>
</gene>
<dbReference type="OMA" id="PASAHMK"/>
<dbReference type="PANTHER" id="PTHR45967">
    <property type="entry name" value="G-BOX-BINDING FACTOR 3-RELATED"/>
    <property type="match status" value="1"/>
</dbReference>
<dbReference type="PROSITE" id="PS00036">
    <property type="entry name" value="BZIP_BASIC"/>
    <property type="match status" value="1"/>
</dbReference>
<dbReference type="GO" id="GO:0003700">
    <property type="term" value="F:DNA-binding transcription factor activity"/>
    <property type="evidence" value="ECO:0007669"/>
    <property type="project" value="InterPro"/>
</dbReference>
<feature type="region of interest" description="Disordered" evidence="8">
    <location>
        <begin position="136"/>
        <end position="184"/>
    </location>
</feature>
<keyword evidence="4" id="KW-0238">DNA-binding</keyword>
<dbReference type="InterPro" id="IPR044827">
    <property type="entry name" value="GBF-like"/>
</dbReference>
<feature type="compositionally biased region" description="Basic and acidic residues" evidence="8">
    <location>
        <begin position="250"/>
        <end position="269"/>
    </location>
</feature>
<organism evidence="10 11">
    <name type="scientific">Asparagus officinalis</name>
    <name type="common">Garden asparagus</name>
    <dbReference type="NCBI Taxonomy" id="4686"/>
    <lineage>
        <taxon>Eukaryota</taxon>
        <taxon>Viridiplantae</taxon>
        <taxon>Streptophyta</taxon>
        <taxon>Embryophyta</taxon>
        <taxon>Tracheophyta</taxon>
        <taxon>Spermatophyta</taxon>
        <taxon>Magnoliopsida</taxon>
        <taxon>Liliopsida</taxon>
        <taxon>Asparagales</taxon>
        <taxon>Asparagaceae</taxon>
        <taxon>Asparagoideae</taxon>
        <taxon>Asparagus</taxon>
    </lineage>
</organism>
<accession>A0A5P1EXB8</accession>
<comment type="similarity">
    <text evidence="2">Belongs to the bZIP family.</text>
</comment>
<evidence type="ECO:0000313" key="10">
    <source>
        <dbReference type="EMBL" id="ONK69827.1"/>
    </source>
</evidence>
<dbReference type="InterPro" id="IPR046347">
    <property type="entry name" value="bZIP_sf"/>
</dbReference>
<keyword evidence="5" id="KW-0804">Transcription</keyword>
<evidence type="ECO:0000259" key="9">
    <source>
        <dbReference type="PROSITE" id="PS50217"/>
    </source>
</evidence>
<dbReference type="Pfam" id="PF16596">
    <property type="entry name" value="MFMR_assoc"/>
    <property type="match status" value="1"/>
</dbReference>
<evidence type="ECO:0000256" key="8">
    <source>
        <dbReference type="SAM" id="MobiDB-lite"/>
    </source>
</evidence>
<dbReference type="Pfam" id="PF07777">
    <property type="entry name" value="MFMR"/>
    <property type="match status" value="1"/>
</dbReference>
<sequence length="396" mass="42546">MGNDEAVAPSKAVKASSPVQEQPVVHPYPDWAAMQAYYGPGVPMPPPYFNGTVATGHPPHPYMWGPQPLMPPYATPYAAMYPHGLYSHPSAGLMVSPSSTDVPSKSSNNKDVGLMKKLKGFDGLAVSIGNVSAEIAAGDGSGQSQSGDNGPEGSSDASDENNESGGKENRKKRSSDGTPTSGDKKVCALANTIHSVAAPEMAVGVVMSPSPITCKPMCTLPALSQAPGMELKASATSQLKAGVNPEQWTQDERELKRERRKQSNRESARRSRLRKQVQHISVNGIFMNNQAETEELATKVESLGAENVSLRSEISQLKENSEKLRAENSSLMEKLKNVQDVSSDELENQETPTIVVENFLSRIDELRQDENHENSNGGKLHQLMDSNPRTDAVAAG</sequence>
<feature type="region of interest" description="Disordered" evidence="8">
    <location>
        <begin position="366"/>
        <end position="396"/>
    </location>
</feature>
<dbReference type="SMART" id="SM00338">
    <property type="entry name" value="BRLZ"/>
    <property type="match status" value="1"/>
</dbReference>
<dbReference type="SUPFAM" id="SSF57959">
    <property type="entry name" value="Leucine zipper domain"/>
    <property type="match status" value="1"/>
</dbReference>
<dbReference type="PROSITE" id="PS50217">
    <property type="entry name" value="BZIP"/>
    <property type="match status" value="1"/>
</dbReference>
<proteinExistence type="inferred from homology"/>
<evidence type="ECO:0000256" key="1">
    <source>
        <dbReference type="ARBA" id="ARBA00004123"/>
    </source>
</evidence>
<keyword evidence="11" id="KW-1185">Reference proteome</keyword>
<dbReference type="Gene3D" id="1.20.5.170">
    <property type="match status" value="1"/>
</dbReference>
<keyword evidence="3" id="KW-0805">Transcription regulation</keyword>
<dbReference type="InterPro" id="IPR004827">
    <property type="entry name" value="bZIP"/>
</dbReference>
<evidence type="ECO:0000256" key="3">
    <source>
        <dbReference type="ARBA" id="ARBA00023015"/>
    </source>
</evidence>
<dbReference type="InterPro" id="IPR045314">
    <property type="entry name" value="bZIP_plant_GBF1"/>
</dbReference>
<name>A0A5P1EXB8_ASPOF</name>
<dbReference type="EMBL" id="CM007385">
    <property type="protein sequence ID" value="ONK69827.1"/>
    <property type="molecule type" value="Genomic_DNA"/>
</dbReference>
<feature type="compositionally biased region" description="Low complexity" evidence="8">
    <location>
        <begin position="1"/>
        <end position="19"/>
    </location>
</feature>
<comment type="subcellular location">
    <subcellularLocation>
        <location evidence="1">Nucleus</location>
    </subcellularLocation>
</comment>
<protein>
    <recommendedName>
        <fullName evidence="9">BZIP domain-containing protein</fullName>
    </recommendedName>
</protein>
<dbReference type="GO" id="GO:0005634">
    <property type="term" value="C:nucleus"/>
    <property type="evidence" value="ECO:0007669"/>
    <property type="project" value="UniProtKB-SubCell"/>
</dbReference>
<keyword evidence="6" id="KW-0539">Nucleus</keyword>
<dbReference type="AlphaFoldDB" id="A0A5P1EXB8"/>
<feature type="region of interest" description="Disordered" evidence="8">
    <location>
        <begin position="235"/>
        <end position="274"/>
    </location>
</feature>
<evidence type="ECO:0000313" key="11">
    <source>
        <dbReference type="Proteomes" id="UP000243459"/>
    </source>
</evidence>
<dbReference type="Proteomes" id="UP000243459">
    <property type="component" value="Chromosome 5"/>
</dbReference>
<evidence type="ECO:0000256" key="6">
    <source>
        <dbReference type="ARBA" id="ARBA00023242"/>
    </source>
</evidence>
<dbReference type="PANTHER" id="PTHR45967:SF38">
    <property type="entry name" value="G-BOX-BINDING FACTOR 2"/>
    <property type="match status" value="1"/>
</dbReference>
<feature type="domain" description="BZIP" evidence="9">
    <location>
        <begin position="254"/>
        <end position="317"/>
    </location>
</feature>
<evidence type="ECO:0000256" key="2">
    <source>
        <dbReference type="ARBA" id="ARBA00007163"/>
    </source>
</evidence>
<evidence type="ECO:0000256" key="4">
    <source>
        <dbReference type="ARBA" id="ARBA00023125"/>
    </source>
</evidence>